<dbReference type="AlphaFoldDB" id="A0A8J7PD43"/>
<feature type="compositionally biased region" description="Basic and acidic residues" evidence="1">
    <location>
        <begin position="141"/>
        <end position="151"/>
    </location>
</feature>
<dbReference type="Gene3D" id="1.10.10.10">
    <property type="entry name" value="Winged helix-like DNA-binding domain superfamily/Winged helix DNA-binding domain"/>
    <property type="match status" value="1"/>
</dbReference>
<sequence>MKRSGSLRCRKCGSEDVSISADSRVLSCSFCNRDSRATAGTFFHGVKKIRAWLFAIWIVDNGFYVSSKWFASAVSVAQSSALHIIKSALVVVGKSHVPSEFLGLELSLFWRFFDKRTILTQALRSPKDELDIDSCDSTKANAKEDSDDSSRSDTYATRDCNEDAEQDTEPEAVSDFAAAQESESDFVEFHSEEYQKPAESELSGRILSLLEEAPRNVDTLVELLGGNSQEILSLLTELEFAGQVKSCAGGFFERVYSSALRTTEAKVDLLEVLEQADENKQEDDPIKRFQMAARCFFRVSKTLAKGIGRKYLSLYMTCANEIILGLSTGRFLGNCVLSGYVGSRFLRGYCSALQVGLAPCDEVM</sequence>
<dbReference type="Proteomes" id="UP000664277">
    <property type="component" value="Unassembled WGS sequence"/>
</dbReference>
<reference evidence="3" key="1">
    <citation type="submission" date="2021-02" db="EMBL/GenBank/DDBJ databases">
        <title>Genome-Resolved Metagenomics of a Microbial Community Performing Photosynthetic Biological Nutrient Removal.</title>
        <authorList>
            <person name="Mcdaniel E.A."/>
        </authorList>
    </citation>
    <scope>NUCLEOTIDE SEQUENCE</scope>
    <source>
        <strain evidence="3">UWPOB_OBS1</strain>
    </source>
</reference>
<dbReference type="Pfam" id="PF17782">
    <property type="entry name" value="WHD_DprA"/>
    <property type="match status" value="1"/>
</dbReference>
<dbReference type="InterPro" id="IPR041614">
    <property type="entry name" value="DprA_WH"/>
</dbReference>
<evidence type="ECO:0000313" key="4">
    <source>
        <dbReference type="Proteomes" id="UP000664277"/>
    </source>
</evidence>
<dbReference type="EMBL" id="JAFLCK010000014">
    <property type="protein sequence ID" value="MBN8660926.1"/>
    <property type="molecule type" value="Genomic_DNA"/>
</dbReference>
<comment type="caution">
    <text evidence="3">The sequence shown here is derived from an EMBL/GenBank/DDBJ whole genome shotgun (WGS) entry which is preliminary data.</text>
</comment>
<evidence type="ECO:0000313" key="3">
    <source>
        <dbReference type="EMBL" id="MBN8660926.1"/>
    </source>
</evidence>
<accession>A0A8J7PD43</accession>
<dbReference type="InterPro" id="IPR036388">
    <property type="entry name" value="WH-like_DNA-bd_sf"/>
</dbReference>
<feature type="region of interest" description="Disordered" evidence="1">
    <location>
        <begin position="138"/>
        <end position="171"/>
    </location>
</feature>
<organism evidence="3 4">
    <name type="scientific">Candidatus Obscuribacter phosphatis</name>
    <dbReference type="NCBI Taxonomy" id="1906157"/>
    <lineage>
        <taxon>Bacteria</taxon>
        <taxon>Bacillati</taxon>
        <taxon>Candidatus Melainabacteria</taxon>
        <taxon>Candidatus Obscuribacterales</taxon>
        <taxon>Candidatus Obscuribacteraceae</taxon>
        <taxon>Candidatus Obscuribacter</taxon>
    </lineage>
</organism>
<feature type="domain" description="DprA winged helix" evidence="2">
    <location>
        <begin position="196"/>
        <end position="250"/>
    </location>
</feature>
<feature type="compositionally biased region" description="Acidic residues" evidence="1">
    <location>
        <begin position="162"/>
        <end position="171"/>
    </location>
</feature>
<protein>
    <recommendedName>
        <fullName evidence="2">DprA winged helix domain-containing protein</fullName>
    </recommendedName>
</protein>
<proteinExistence type="predicted"/>
<name>A0A8J7PD43_9BACT</name>
<evidence type="ECO:0000256" key="1">
    <source>
        <dbReference type="SAM" id="MobiDB-lite"/>
    </source>
</evidence>
<evidence type="ECO:0000259" key="2">
    <source>
        <dbReference type="Pfam" id="PF17782"/>
    </source>
</evidence>
<gene>
    <name evidence="3" type="ORF">J0M35_11205</name>
</gene>